<reference evidence="6 7" key="1">
    <citation type="journal article" date="2012" name="Plant Cell">
        <title>Genome comparison of barley and maize smut fungi reveals targeted loss of RNA silencing components and species-specific presence of transposable elements.</title>
        <authorList>
            <person name="Laurie J.D."/>
            <person name="Ali S."/>
            <person name="Linning R."/>
            <person name="Mannhaupt G."/>
            <person name="Wong P."/>
            <person name="Gueldener U."/>
            <person name="Muensterkoetter M."/>
            <person name="Moore R."/>
            <person name="Kahmann R."/>
            <person name="Bakkeren G."/>
            <person name="Schirawski J."/>
        </authorList>
    </citation>
    <scope>NUCLEOTIDE SEQUENCE [LARGE SCALE GENOMIC DNA]</scope>
    <source>
        <strain evidence="7">Uh4875-4</strain>
    </source>
</reference>
<protein>
    <recommendedName>
        <fullName evidence="5">Ribosome recycling factor domain-containing protein</fullName>
    </recommendedName>
</protein>
<dbReference type="PANTHER" id="PTHR20982:SF3">
    <property type="entry name" value="MITOCHONDRIAL RIBOSOME RECYCLING FACTOR PSEUDO 1"/>
    <property type="match status" value="1"/>
</dbReference>
<dbReference type="GO" id="GO:0006412">
    <property type="term" value="P:translation"/>
    <property type="evidence" value="ECO:0007669"/>
    <property type="project" value="UniProtKB-KW"/>
</dbReference>
<comment type="function">
    <text evidence="3">Necessary for protein synthesis in mitochondria. Functions as a ribosome recycling factor in mitochondria.</text>
</comment>
<dbReference type="GO" id="GO:0043023">
    <property type="term" value="F:ribosomal large subunit binding"/>
    <property type="evidence" value="ECO:0007669"/>
    <property type="project" value="TreeGrafter"/>
</dbReference>
<dbReference type="FunFam" id="3.30.1360.40:FF:000001">
    <property type="entry name" value="Ribosome-recycling factor"/>
    <property type="match status" value="1"/>
</dbReference>
<dbReference type="PANTHER" id="PTHR20982">
    <property type="entry name" value="RIBOSOME RECYCLING FACTOR"/>
    <property type="match status" value="1"/>
</dbReference>
<keyword evidence="7" id="KW-1185">Reference proteome</keyword>
<dbReference type="GO" id="GO:0005739">
    <property type="term" value="C:mitochondrion"/>
    <property type="evidence" value="ECO:0007669"/>
    <property type="project" value="TreeGrafter"/>
</dbReference>
<evidence type="ECO:0000256" key="2">
    <source>
        <dbReference type="ARBA" id="ARBA00022917"/>
    </source>
</evidence>
<dbReference type="OrthoDB" id="407355at2759"/>
<dbReference type="STRING" id="1128400.I2G3Q3"/>
<feature type="region of interest" description="Disordered" evidence="4">
    <location>
        <begin position="290"/>
        <end position="309"/>
    </location>
</feature>
<evidence type="ECO:0000256" key="1">
    <source>
        <dbReference type="ARBA" id="ARBA00005912"/>
    </source>
</evidence>
<dbReference type="Gene3D" id="1.10.132.20">
    <property type="entry name" value="Ribosome-recycling factor"/>
    <property type="match status" value="1"/>
</dbReference>
<evidence type="ECO:0000313" key="7">
    <source>
        <dbReference type="Proteomes" id="UP000006174"/>
    </source>
</evidence>
<organism evidence="6 7">
    <name type="scientific">Ustilago hordei</name>
    <name type="common">Barley covered smut fungus</name>
    <dbReference type="NCBI Taxonomy" id="120017"/>
    <lineage>
        <taxon>Eukaryota</taxon>
        <taxon>Fungi</taxon>
        <taxon>Dikarya</taxon>
        <taxon>Basidiomycota</taxon>
        <taxon>Ustilaginomycotina</taxon>
        <taxon>Ustilaginomycetes</taxon>
        <taxon>Ustilaginales</taxon>
        <taxon>Ustilaginaceae</taxon>
        <taxon>Ustilago</taxon>
    </lineage>
</organism>
<comment type="similarity">
    <text evidence="1">Belongs to the RRF family.</text>
</comment>
<dbReference type="eggNOG" id="KOG4759">
    <property type="taxonomic scope" value="Eukaryota"/>
</dbReference>
<dbReference type="Proteomes" id="UP000006174">
    <property type="component" value="Unassembled WGS sequence"/>
</dbReference>
<accession>I2G3Q3</accession>
<name>I2G3Q3_USTHO</name>
<sequence>MAAATSQRAASLLMALRSSSRSAIASSSRTQTNRLACTATLVSSLLIASGSSQLPSLRPGLSLQRRYKSKRSSAQYIDPNAAEADDVPVMKTKGKGSKGNRGAQPTSRGAKSKRGDTEQDNAEYKTSTRNQDLPDEGFDFDAISSHMSRAVERCRSTTSTLVGSFGRADPALLDSVKVEYPGTGSSGKSLHPLREFATVGVRDGALIVTAFDADMVKHIERAIYAADLGLTPQTQAHQNPGDENIIRVAVPQPTTESRQAMVKDLTRICENARVSIRDARHKAQKQIKSDIDRKVVGKSEGEKESKKVEAETKKFSTQVDQLFEKMKQTLLAGN</sequence>
<gene>
    <name evidence="6" type="ORF">UHOR_00138</name>
</gene>
<dbReference type="AlphaFoldDB" id="I2G3Q3"/>
<evidence type="ECO:0000256" key="3">
    <source>
        <dbReference type="ARBA" id="ARBA00024909"/>
    </source>
</evidence>
<dbReference type="InterPro" id="IPR023584">
    <property type="entry name" value="Ribosome_recyc_fac_dom"/>
</dbReference>
<feature type="region of interest" description="Disordered" evidence="4">
    <location>
        <begin position="70"/>
        <end position="140"/>
    </location>
</feature>
<dbReference type="InterPro" id="IPR002661">
    <property type="entry name" value="Ribosome_recyc_fac"/>
</dbReference>
<comment type="caution">
    <text evidence="6">The sequence shown here is derived from an EMBL/GenBank/DDBJ whole genome shotgun (WGS) entry which is preliminary data.</text>
</comment>
<proteinExistence type="inferred from homology"/>
<dbReference type="InterPro" id="IPR036191">
    <property type="entry name" value="RRF_sf"/>
</dbReference>
<dbReference type="Gene3D" id="3.30.1360.40">
    <property type="match status" value="1"/>
</dbReference>
<evidence type="ECO:0000256" key="4">
    <source>
        <dbReference type="SAM" id="MobiDB-lite"/>
    </source>
</evidence>
<evidence type="ECO:0000259" key="5">
    <source>
        <dbReference type="Pfam" id="PF01765"/>
    </source>
</evidence>
<dbReference type="OMA" id="PRIICTR"/>
<dbReference type="EMBL" id="CAGI01000185">
    <property type="protein sequence ID" value="CCF53796.1"/>
    <property type="molecule type" value="Genomic_DNA"/>
</dbReference>
<keyword evidence="2" id="KW-0648">Protein biosynthesis</keyword>
<dbReference type="SUPFAM" id="SSF55194">
    <property type="entry name" value="Ribosome recycling factor, RRF"/>
    <property type="match status" value="1"/>
</dbReference>
<dbReference type="Pfam" id="PF01765">
    <property type="entry name" value="RRF"/>
    <property type="match status" value="1"/>
</dbReference>
<dbReference type="HOGENOM" id="CLU_903519_0_0_1"/>
<evidence type="ECO:0000313" key="6">
    <source>
        <dbReference type="EMBL" id="CCF53796.1"/>
    </source>
</evidence>
<feature type="domain" description="Ribosome recycling factor" evidence="5">
    <location>
        <begin position="166"/>
        <end position="331"/>
    </location>
</feature>